<reference evidence="2" key="1">
    <citation type="journal article" date="2019" name="Int. J. Syst. Evol. Microbiol.">
        <title>The Global Catalogue of Microorganisms (GCM) 10K type strain sequencing project: providing services to taxonomists for standard genome sequencing and annotation.</title>
        <authorList>
            <consortium name="The Broad Institute Genomics Platform"/>
            <consortium name="The Broad Institute Genome Sequencing Center for Infectious Disease"/>
            <person name="Wu L."/>
            <person name="Ma J."/>
        </authorList>
    </citation>
    <scope>NUCLEOTIDE SEQUENCE [LARGE SCALE GENOMIC DNA]</scope>
    <source>
        <strain evidence="2">CCUG 60742</strain>
    </source>
</reference>
<proteinExistence type="predicted"/>
<evidence type="ECO:0000313" key="2">
    <source>
        <dbReference type="Proteomes" id="UP001597073"/>
    </source>
</evidence>
<sequence length="250" mass="28359">MQKRLYIQIVATSNQIAGYEVFIRYAAFVSNLFTFNLPVVTIKHTQKLLIEFSDSIITGFAFPEEKGQSIYTIQEKFTFAEFSNASPLEKKSMLTDSVYKSLLNLYEHIGLNSSDVELAYKQIITNHFILSVQLCGGVKQNKKGAIKASVTAEHFLDYALIRVTFSNDKNTVIQVDLFKTVPVYYIYTQLVNSAKWINNNVFAISNNSKEFVLNIEPNGSYAIAYNPKLRSTDGLKEEIKSLAKEILIDF</sequence>
<dbReference type="RefSeq" id="WP_377145645.1">
    <property type="nucleotide sequence ID" value="NZ_JBHTIA010000024.1"/>
</dbReference>
<name>A0ABW2ZLL4_9SPHI</name>
<protein>
    <recommendedName>
        <fullName evidence="3">DUF3037 domain-containing protein</fullName>
    </recommendedName>
</protein>
<evidence type="ECO:0008006" key="3">
    <source>
        <dbReference type="Google" id="ProtNLM"/>
    </source>
</evidence>
<accession>A0ABW2ZLL4</accession>
<organism evidence="1 2">
    <name type="scientific">Mucilaginibacter lutimaris</name>
    <dbReference type="NCBI Taxonomy" id="931629"/>
    <lineage>
        <taxon>Bacteria</taxon>
        <taxon>Pseudomonadati</taxon>
        <taxon>Bacteroidota</taxon>
        <taxon>Sphingobacteriia</taxon>
        <taxon>Sphingobacteriales</taxon>
        <taxon>Sphingobacteriaceae</taxon>
        <taxon>Mucilaginibacter</taxon>
    </lineage>
</organism>
<evidence type="ECO:0000313" key="1">
    <source>
        <dbReference type="EMBL" id="MFD0767133.1"/>
    </source>
</evidence>
<keyword evidence="2" id="KW-1185">Reference proteome</keyword>
<dbReference type="Proteomes" id="UP001597073">
    <property type="component" value="Unassembled WGS sequence"/>
</dbReference>
<comment type="caution">
    <text evidence="1">The sequence shown here is derived from an EMBL/GenBank/DDBJ whole genome shotgun (WGS) entry which is preliminary data.</text>
</comment>
<dbReference type="EMBL" id="JBHTIA010000024">
    <property type="protein sequence ID" value="MFD0767133.1"/>
    <property type="molecule type" value="Genomic_DNA"/>
</dbReference>
<gene>
    <name evidence="1" type="ORF">ACFQZI_19925</name>
</gene>